<name>A0A2G9YXJ2_9BACT</name>
<dbReference type="AlphaFoldDB" id="A0A2G9YXJ2"/>
<dbReference type="Proteomes" id="UP000230273">
    <property type="component" value="Unassembled WGS sequence"/>
</dbReference>
<protein>
    <submittedName>
        <fullName evidence="1">Uncharacterized protein</fullName>
    </submittedName>
</protein>
<organism evidence="1 2">
    <name type="scientific">Candidatus Nealsonbacteria bacterium CG23_combo_of_CG06-09_8_20_14_all_38_19</name>
    <dbReference type="NCBI Taxonomy" id="1974721"/>
    <lineage>
        <taxon>Bacteria</taxon>
        <taxon>Candidatus Nealsoniibacteriota</taxon>
    </lineage>
</organism>
<sequence>MANGTNGDLPELTLEEIKTAEEEGGETVAKVGRIRTWVTTQLPILEQARNLPPEQLWPIAEKVQAVQSRLHELLSDEDPVVRRAALLPFLKHQFSSAQLTSRQAVDDLFNGLVRSGFLDDSPWGDQELRGLTVYNQALAVSLPEGLMSDSDYAELQDTVDLLLQRVDRSVKEAQREKANGLKFVGNPDLDQLLAGKPGRYVLSVPPDPPTNGRDFWLGGGTLLVESDGQKIRPVNAAGSIEAGVEEARRLKVHLLLYTLSPTWTKAPVVNSLGEDMGRKVQLLWYLIKRAIRTKEEAKAVEAERQAMAEKTDLLPGQFFMERKTGTCMVDFDGVWKHPSVDPIYNLFLLVCREEKENGKFIRIVEVPKRLEEFFARSMGQEFPEEDDRFNGCAQPLKAVLQAVWKQTKQTAITQ</sequence>
<accession>A0A2G9YXJ2</accession>
<gene>
    <name evidence="1" type="ORF">COX36_03395</name>
</gene>
<comment type="caution">
    <text evidence="1">The sequence shown here is derived from an EMBL/GenBank/DDBJ whole genome shotgun (WGS) entry which is preliminary data.</text>
</comment>
<dbReference type="EMBL" id="PCRP01000056">
    <property type="protein sequence ID" value="PIP23433.1"/>
    <property type="molecule type" value="Genomic_DNA"/>
</dbReference>
<evidence type="ECO:0000313" key="2">
    <source>
        <dbReference type="Proteomes" id="UP000230273"/>
    </source>
</evidence>
<proteinExistence type="predicted"/>
<evidence type="ECO:0000313" key="1">
    <source>
        <dbReference type="EMBL" id="PIP23433.1"/>
    </source>
</evidence>
<reference evidence="1 2" key="1">
    <citation type="submission" date="2017-09" db="EMBL/GenBank/DDBJ databases">
        <title>Depth-based differentiation of microbial function through sediment-hosted aquifers and enrichment of novel symbionts in the deep terrestrial subsurface.</title>
        <authorList>
            <person name="Probst A.J."/>
            <person name="Ladd B."/>
            <person name="Jarett J.K."/>
            <person name="Geller-Mcgrath D.E."/>
            <person name="Sieber C.M."/>
            <person name="Emerson J.B."/>
            <person name="Anantharaman K."/>
            <person name="Thomas B.C."/>
            <person name="Malmstrom R."/>
            <person name="Stieglmeier M."/>
            <person name="Klingl A."/>
            <person name="Woyke T."/>
            <person name="Ryan C.M."/>
            <person name="Banfield J.F."/>
        </authorList>
    </citation>
    <scope>NUCLEOTIDE SEQUENCE [LARGE SCALE GENOMIC DNA]</scope>
    <source>
        <strain evidence="1">CG23_combo_of_CG06-09_8_20_14_all_38_19</strain>
    </source>
</reference>